<evidence type="ECO:0000313" key="1">
    <source>
        <dbReference type="EMBL" id="KPC27612.1"/>
    </source>
</evidence>
<gene>
    <name evidence="1" type="ORF">ABJ99_0108</name>
</gene>
<reference evidence="1 2" key="2">
    <citation type="submission" date="2015-10" db="EMBL/GenBank/DDBJ databases">
        <title>Comparative genomics and high-throughput reverse genetic screens identify a new phytobacterial MAMP and an Arabidopsis receptor required for immune elicitation.</title>
        <authorList>
            <person name="Mott G.A."/>
            <person name="Thakur S."/>
            <person name="Wang P.W."/>
            <person name="Desveaux D."/>
            <person name="Guttman D.S."/>
        </authorList>
    </citation>
    <scope>NUCLEOTIDE SEQUENCE [LARGE SCALE GENOMIC DNA]</scope>
    <source>
        <strain evidence="1 2">0788_9</strain>
    </source>
</reference>
<name>A0A0N0GE50_PSESX</name>
<comment type="caution">
    <text evidence="1">The sequence shown here is derived from an EMBL/GenBank/DDBJ whole genome shotgun (WGS) entry which is preliminary data.</text>
</comment>
<reference evidence="1 2" key="1">
    <citation type="submission" date="2015-07" db="EMBL/GenBank/DDBJ databases">
        <authorList>
            <person name="Noorani M."/>
        </authorList>
    </citation>
    <scope>NUCLEOTIDE SEQUENCE [LARGE SCALE GENOMIC DNA]</scope>
    <source>
        <strain evidence="1 2">0788_9</strain>
    </source>
</reference>
<evidence type="ECO:0000313" key="2">
    <source>
        <dbReference type="Proteomes" id="UP000037891"/>
    </source>
</evidence>
<accession>A0A0N0GE50</accession>
<dbReference type="AlphaFoldDB" id="A0A0N0GE50"/>
<dbReference type="EMBL" id="LGLN01000067">
    <property type="protein sequence ID" value="KPC27612.1"/>
    <property type="molecule type" value="Genomic_DNA"/>
</dbReference>
<protein>
    <submittedName>
        <fullName evidence="1">PbsX family transcriptional regulator</fullName>
    </submittedName>
</protein>
<dbReference type="PATRIC" id="fig|81035.3.peg.125"/>
<organism evidence="1 2">
    <name type="scientific">Pseudomonas syringae pv. cilantro</name>
    <dbReference type="NCBI Taxonomy" id="81035"/>
    <lineage>
        <taxon>Bacteria</taxon>
        <taxon>Pseudomonadati</taxon>
        <taxon>Pseudomonadota</taxon>
        <taxon>Gammaproteobacteria</taxon>
        <taxon>Pseudomonadales</taxon>
        <taxon>Pseudomonadaceae</taxon>
        <taxon>Pseudomonas</taxon>
        <taxon>Pseudomonas syringae</taxon>
    </lineage>
</organism>
<proteinExistence type="predicted"/>
<dbReference type="Proteomes" id="UP000037891">
    <property type="component" value="Unassembled WGS sequence"/>
</dbReference>
<sequence>MLGVDAVVLILWAYDRVSEKPVGSTGKKATQVLAKLIDDLCLRP</sequence>